<evidence type="ECO:0000313" key="1">
    <source>
        <dbReference type="EMBL" id="PSN71675.1"/>
    </source>
</evidence>
<dbReference type="Proteomes" id="UP000240883">
    <property type="component" value="Unassembled WGS sequence"/>
</dbReference>
<keyword evidence="2" id="KW-1185">Reference proteome</keyword>
<protein>
    <submittedName>
        <fullName evidence="1">Uncharacterized protein</fullName>
    </submittedName>
</protein>
<dbReference type="AlphaFoldDB" id="A0A2T2P1X1"/>
<accession>A0A2T2P1X1</accession>
<evidence type="ECO:0000313" key="2">
    <source>
        <dbReference type="Proteomes" id="UP000240883"/>
    </source>
</evidence>
<gene>
    <name evidence="1" type="ORF">BS50DRAFT_583327</name>
</gene>
<proteinExistence type="predicted"/>
<organism evidence="1 2">
    <name type="scientific">Corynespora cassiicola Philippines</name>
    <dbReference type="NCBI Taxonomy" id="1448308"/>
    <lineage>
        <taxon>Eukaryota</taxon>
        <taxon>Fungi</taxon>
        <taxon>Dikarya</taxon>
        <taxon>Ascomycota</taxon>
        <taxon>Pezizomycotina</taxon>
        <taxon>Dothideomycetes</taxon>
        <taxon>Pleosporomycetidae</taxon>
        <taxon>Pleosporales</taxon>
        <taxon>Corynesporascaceae</taxon>
        <taxon>Corynespora</taxon>
    </lineage>
</organism>
<sequence length="270" mass="28854">MCWMAAAGGRRTAMAASVILPVYVYQPAGAWYPVFQMYFLTPVTLDRALASDQHRDSSCQQGQFTATINPHSGPGEDVLPKDDQSLPFEHWTGSKGPIPSVVWLPRGVRAICVCSSLNPSGIFLAETATRGIPDSAIHLYAIVSCAHWSGGLNDGFVGRPMSCPQYWAESVATPVPEVGGHRHADHISIWPNHCRVLRFCRGWLQEPGHLDSAVAGCKADNAVKSSPGAVSSAHYFDTPPVEAVAGLTAMSKDAFVVGAINADTVKATEP</sequence>
<reference evidence="1 2" key="1">
    <citation type="journal article" date="2018" name="Front. Microbiol.">
        <title>Genome-Wide Analysis of Corynespora cassiicola Leaf Fall Disease Putative Effectors.</title>
        <authorList>
            <person name="Lopez D."/>
            <person name="Ribeiro S."/>
            <person name="Label P."/>
            <person name="Fumanal B."/>
            <person name="Venisse J.S."/>
            <person name="Kohler A."/>
            <person name="de Oliveira R.R."/>
            <person name="Labutti K."/>
            <person name="Lipzen A."/>
            <person name="Lail K."/>
            <person name="Bauer D."/>
            <person name="Ohm R.A."/>
            <person name="Barry K.W."/>
            <person name="Spatafora J."/>
            <person name="Grigoriev I.V."/>
            <person name="Martin F.M."/>
            <person name="Pujade-Renaud V."/>
        </authorList>
    </citation>
    <scope>NUCLEOTIDE SEQUENCE [LARGE SCALE GENOMIC DNA]</scope>
    <source>
        <strain evidence="1 2">Philippines</strain>
    </source>
</reference>
<dbReference type="EMBL" id="KZ678130">
    <property type="protein sequence ID" value="PSN71675.1"/>
    <property type="molecule type" value="Genomic_DNA"/>
</dbReference>
<name>A0A2T2P1X1_CORCC</name>